<evidence type="ECO:0000313" key="8">
    <source>
        <dbReference type="Proteomes" id="UP000033558"/>
    </source>
</evidence>
<evidence type="ECO:0000313" key="7">
    <source>
        <dbReference type="EMBL" id="KJY60501.1"/>
    </source>
</evidence>
<evidence type="ECO:0000256" key="2">
    <source>
        <dbReference type="ARBA" id="ARBA00022552"/>
    </source>
</evidence>
<name>A0A0F4LSC8_9LACO</name>
<proteinExistence type="inferred from homology"/>
<dbReference type="RefSeq" id="WP_046317885.1">
    <property type="nucleotide sequence ID" value="NZ_JBHSZT010000003.1"/>
</dbReference>
<dbReference type="PANTHER" id="PTHR31760:SF0">
    <property type="entry name" value="S-ADENOSYL-L-METHIONINE-DEPENDENT METHYLTRANSFERASES SUPERFAMILY PROTEIN"/>
    <property type="match status" value="1"/>
</dbReference>
<dbReference type="EMBL" id="JXJQ01000011">
    <property type="protein sequence ID" value="KJY60501.1"/>
    <property type="molecule type" value="Genomic_DNA"/>
</dbReference>
<comment type="subcellular location">
    <subcellularLocation>
        <location evidence="6">Cytoplasm</location>
    </subcellularLocation>
</comment>
<feature type="binding site" evidence="6">
    <location>
        <position position="148"/>
    </location>
    <ligand>
        <name>S-adenosyl-L-methionine</name>
        <dbReference type="ChEBI" id="CHEBI:59789"/>
    </ligand>
</feature>
<accession>A0A0F4LSC8</accession>
<dbReference type="SUPFAM" id="SSF53335">
    <property type="entry name" value="S-adenosyl-L-methionine-dependent methyltransferases"/>
    <property type="match status" value="1"/>
</dbReference>
<keyword evidence="4 6" id="KW-0808">Transferase</keyword>
<feature type="binding site" evidence="6">
    <location>
        <begin position="129"/>
        <end position="130"/>
    </location>
    <ligand>
        <name>S-adenosyl-L-methionine</name>
        <dbReference type="ChEBI" id="CHEBI:59789"/>
    </ligand>
</feature>
<dbReference type="CDD" id="cd02440">
    <property type="entry name" value="AdoMet_MTases"/>
    <property type="match status" value="1"/>
</dbReference>
<comment type="caution">
    <text evidence="6">Lacks conserved residue(s) required for the propagation of feature annotation.</text>
</comment>
<dbReference type="NCBIfam" id="TIGR00138">
    <property type="entry name" value="rsmG_gidB"/>
    <property type="match status" value="1"/>
</dbReference>
<keyword evidence="3 6" id="KW-0489">Methyltransferase</keyword>
<protein>
    <recommendedName>
        <fullName evidence="6">Ribosomal RNA small subunit methyltransferase G</fullName>
        <ecNumber evidence="6">2.1.1.-</ecNumber>
    </recommendedName>
    <alternativeName>
        <fullName evidence="6">16S rRNA 7-methylguanosine methyltransferase</fullName>
        <shortName evidence="6">16S rRNA m7G methyltransferase</shortName>
    </alternativeName>
</protein>
<comment type="caution">
    <text evidence="7">The sequence shown here is derived from an EMBL/GenBank/DDBJ whole genome shotgun (WGS) entry which is preliminary data.</text>
</comment>
<sequence length="238" mass="26321">MNPEELQHLAAQQGVILTPEQMHQLQVYNQLLNEANQVMNLTAITDSDQVYLKHFYDSLTPLFVQPQLAQPVSLIDIGSGAGFPGLVLKIANPQLQLTLVDSLNKRINFLQTLVQRLHLTDVTLIHQRAEDLGHQKQYREHFDFATARAVASLPTLLELCLPTVKVGGQFIALKATKTAAEVAAAQKALHILGGQVHQIQAFSLPHDAGQRELVLINKISTTPTKYPRKPGTPSREPL</sequence>
<dbReference type="GO" id="GO:0005829">
    <property type="term" value="C:cytosol"/>
    <property type="evidence" value="ECO:0007669"/>
    <property type="project" value="TreeGrafter"/>
</dbReference>
<evidence type="ECO:0000256" key="6">
    <source>
        <dbReference type="HAMAP-Rule" id="MF_00074"/>
    </source>
</evidence>
<evidence type="ECO:0000256" key="4">
    <source>
        <dbReference type="ARBA" id="ARBA00022679"/>
    </source>
</evidence>
<evidence type="ECO:0000256" key="5">
    <source>
        <dbReference type="ARBA" id="ARBA00022691"/>
    </source>
</evidence>
<evidence type="ECO:0000256" key="3">
    <source>
        <dbReference type="ARBA" id="ARBA00022603"/>
    </source>
</evidence>
<dbReference type="HOGENOM" id="CLU_065341_0_0_9"/>
<keyword evidence="2 6" id="KW-0698">rRNA processing</keyword>
<keyword evidence="1 6" id="KW-0963">Cytoplasm</keyword>
<dbReference type="EC" id="2.1.1.-" evidence="6"/>
<dbReference type="Pfam" id="PF02527">
    <property type="entry name" value="GidB"/>
    <property type="match status" value="1"/>
</dbReference>
<dbReference type="PATRIC" id="fig|1218492.5.peg.1687"/>
<organism evidence="7 8">
    <name type="scientific">Bombilactobacillus mellifer</name>
    <dbReference type="NCBI Taxonomy" id="1218492"/>
    <lineage>
        <taxon>Bacteria</taxon>
        <taxon>Bacillati</taxon>
        <taxon>Bacillota</taxon>
        <taxon>Bacilli</taxon>
        <taxon>Lactobacillales</taxon>
        <taxon>Lactobacillaceae</taxon>
        <taxon>Bombilactobacillus</taxon>
    </lineage>
</organism>
<dbReference type="HAMAP" id="MF_00074">
    <property type="entry name" value="16SrRNA_methyltr_G"/>
    <property type="match status" value="1"/>
</dbReference>
<reference evidence="7 8" key="1">
    <citation type="submission" date="2015-01" db="EMBL/GenBank/DDBJ databases">
        <title>Comparative genomics of the lactic acid bacteria isolated from the honey bee gut.</title>
        <authorList>
            <person name="Ellegaard K.M."/>
            <person name="Tamarit D."/>
            <person name="Javelind E."/>
            <person name="Olofsson T."/>
            <person name="Andersson S.G."/>
            <person name="Vasquez A."/>
        </authorList>
    </citation>
    <scope>NUCLEOTIDE SEQUENCE [LARGE SCALE GENOMIC DNA]</scope>
    <source>
        <strain evidence="7 8">Bin4</strain>
    </source>
</reference>
<comment type="function">
    <text evidence="6">Specifically methylates the N7 position of a guanine in 16S rRNA.</text>
</comment>
<gene>
    <name evidence="6 7" type="primary">rsmG</name>
    <name evidence="7" type="ORF">JG30_16290</name>
</gene>
<dbReference type="PANTHER" id="PTHR31760">
    <property type="entry name" value="S-ADENOSYL-L-METHIONINE-DEPENDENT METHYLTRANSFERASES SUPERFAMILY PROTEIN"/>
    <property type="match status" value="1"/>
</dbReference>
<feature type="binding site" evidence="6">
    <location>
        <position position="78"/>
    </location>
    <ligand>
        <name>S-adenosyl-L-methionine</name>
        <dbReference type="ChEBI" id="CHEBI:59789"/>
    </ligand>
</feature>
<dbReference type="STRING" id="1218492.JG30_16290"/>
<dbReference type="OrthoDB" id="9808773at2"/>
<dbReference type="InterPro" id="IPR003682">
    <property type="entry name" value="rRNA_ssu_MeTfrase_G"/>
</dbReference>
<feature type="binding site" evidence="6">
    <location>
        <position position="83"/>
    </location>
    <ligand>
        <name>S-adenosyl-L-methionine</name>
        <dbReference type="ChEBI" id="CHEBI:59789"/>
    </ligand>
</feature>
<evidence type="ECO:0000256" key="1">
    <source>
        <dbReference type="ARBA" id="ARBA00022490"/>
    </source>
</evidence>
<dbReference type="PIRSF" id="PIRSF003078">
    <property type="entry name" value="GidB"/>
    <property type="match status" value="1"/>
</dbReference>
<dbReference type="Gene3D" id="3.40.50.150">
    <property type="entry name" value="Vaccinia Virus protein VP39"/>
    <property type="match status" value="1"/>
</dbReference>
<dbReference type="Proteomes" id="UP000033558">
    <property type="component" value="Unassembled WGS sequence"/>
</dbReference>
<keyword evidence="8" id="KW-1185">Reference proteome</keyword>
<dbReference type="GO" id="GO:0070043">
    <property type="term" value="F:rRNA (guanine-N7-)-methyltransferase activity"/>
    <property type="evidence" value="ECO:0007669"/>
    <property type="project" value="UniProtKB-UniRule"/>
</dbReference>
<dbReference type="InterPro" id="IPR029063">
    <property type="entry name" value="SAM-dependent_MTases_sf"/>
</dbReference>
<comment type="similarity">
    <text evidence="6">Belongs to the methyltransferase superfamily. RNA methyltransferase RsmG family.</text>
</comment>
<dbReference type="AlphaFoldDB" id="A0A0F4LSC8"/>
<keyword evidence="5 6" id="KW-0949">S-adenosyl-L-methionine</keyword>
<dbReference type="FunFam" id="3.40.50.150:FF:000041">
    <property type="entry name" value="Ribosomal RNA small subunit methyltransferase G"/>
    <property type="match status" value="1"/>
</dbReference>